<reference evidence="2" key="1">
    <citation type="submission" date="2022-06" db="EMBL/GenBank/DDBJ databases">
        <title>Sneathiella actinostolidae sp. nov., isolated from a sea anemonein the Western Pacific Ocean.</title>
        <authorList>
            <person name="Wei M.J."/>
        </authorList>
    </citation>
    <scope>NUCLEOTIDE SEQUENCE</scope>
    <source>
        <strain evidence="2">PHK-P5</strain>
    </source>
</reference>
<dbReference type="InterPro" id="IPR041726">
    <property type="entry name" value="ACAD10_11_N"/>
</dbReference>
<dbReference type="Gene3D" id="3.90.1200.10">
    <property type="match status" value="1"/>
</dbReference>
<dbReference type="PANTHER" id="PTHR47829">
    <property type="entry name" value="HYDROLASE, PUTATIVE (AFU_ORTHOLOGUE AFUA_1G12880)-RELATED"/>
    <property type="match status" value="1"/>
</dbReference>
<evidence type="ECO:0000313" key="2">
    <source>
        <dbReference type="EMBL" id="USG62143.1"/>
    </source>
</evidence>
<protein>
    <submittedName>
        <fullName evidence="2">Phosphotransferase</fullName>
    </submittedName>
</protein>
<dbReference type="InterPro" id="IPR052898">
    <property type="entry name" value="ACAD10-like"/>
</dbReference>
<dbReference type="CDD" id="cd05154">
    <property type="entry name" value="ACAD10_11_N-like"/>
    <property type="match status" value="1"/>
</dbReference>
<gene>
    <name evidence="2" type="ORF">NBZ79_04030</name>
</gene>
<name>A0ABY4W4M3_9PROT</name>
<dbReference type="PANTHER" id="PTHR47829:SF3">
    <property type="entry name" value="AMINOGLYCOSIDE PHOSPHOTRANSFERASE DOMAIN-CONTAINING PROTEIN"/>
    <property type="match status" value="1"/>
</dbReference>
<dbReference type="EMBL" id="CP098747">
    <property type="protein sequence ID" value="USG62143.1"/>
    <property type="molecule type" value="Genomic_DNA"/>
</dbReference>
<dbReference type="Pfam" id="PF01636">
    <property type="entry name" value="APH"/>
    <property type="match status" value="1"/>
</dbReference>
<proteinExistence type="predicted"/>
<accession>A0ABY4W4M3</accession>
<organism evidence="2 3">
    <name type="scientific">Sneathiella marina</name>
    <dbReference type="NCBI Taxonomy" id="2950108"/>
    <lineage>
        <taxon>Bacteria</taxon>
        <taxon>Pseudomonadati</taxon>
        <taxon>Pseudomonadota</taxon>
        <taxon>Alphaproteobacteria</taxon>
        <taxon>Sneathiellales</taxon>
        <taxon>Sneathiellaceae</taxon>
        <taxon>Sneathiella</taxon>
    </lineage>
</organism>
<evidence type="ECO:0000313" key="3">
    <source>
        <dbReference type="Proteomes" id="UP001056291"/>
    </source>
</evidence>
<keyword evidence="3" id="KW-1185">Reference proteome</keyword>
<feature type="domain" description="Aminoglycoside phosphotransferase" evidence="1">
    <location>
        <begin position="38"/>
        <end position="272"/>
    </location>
</feature>
<evidence type="ECO:0000259" key="1">
    <source>
        <dbReference type="Pfam" id="PF01636"/>
    </source>
</evidence>
<sequence length="349" mass="38850">MSDGTEIIPVREMHQFNEGALFDYLTENVDGFSGPLSISQFQGGQSNPTFLLQTPNQDYVMRKKPPGVLLPSAHAVDREYKVISALQNTDVPVPRTFCLCEDPEVIGTAFYVMEKIEGRVIRSPEIPGMAPSERAATYDAMNDALAQLHSVDVDAAGLSDFGKKGSYFERQIGRWSKQYRASETDHLEMMENLINWLPANLPASDETSVVHGDYRLENMILHPTKPEVLAILDWELSTLGHPLSDLAYNCAPYHFIHPKSGGLVNMEFAATGIPTEKAYVDAYCRRTGREGIDNWEFYVAFSFFRLAAIVQGVYKRGLDGNSSSKVGNEYATFANMLATLGWQQVESGQ</sequence>
<dbReference type="Proteomes" id="UP001056291">
    <property type="component" value="Chromosome"/>
</dbReference>
<dbReference type="Gene3D" id="3.30.200.20">
    <property type="entry name" value="Phosphorylase Kinase, domain 1"/>
    <property type="match status" value="1"/>
</dbReference>
<dbReference type="InterPro" id="IPR002575">
    <property type="entry name" value="Aminoglycoside_PTrfase"/>
</dbReference>
<dbReference type="InterPro" id="IPR011009">
    <property type="entry name" value="Kinase-like_dom_sf"/>
</dbReference>
<dbReference type="SUPFAM" id="SSF56112">
    <property type="entry name" value="Protein kinase-like (PK-like)"/>
    <property type="match status" value="1"/>
</dbReference>
<dbReference type="RefSeq" id="WP_251935736.1">
    <property type="nucleotide sequence ID" value="NZ_CP098747.1"/>
</dbReference>